<reference evidence="1 2" key="1">
    <citation type="submission" date="2014-11" db="EMBL/GenBank/DDBJ databases">
        <title>Complete genome sequence and analysis of Lactobacillus hokkaidonensis LOOC260T.</title>
        <authorList>
            <person name="Tanizawa Y."/>
            <person name="Tohno M."/>
            <person name="Kaminuma E."/>
            <person name="Nakamura Y."/>
            <person name="Arita M."/>
        </authorList>
    </citation>
    <scope>NUCLEOTIDE SEQUENCE [LARGE SCALE GENOMIC DNA]</scope>
    <source>
        <strain evidence="1 2">LOOC260</strain>
    </source>
</reference>
<sequence>MQDSDFQKAFDFLAQDNHEGVIFGVLKHLGVNRQCHYFDDLVQEGRLIFVQGYLDYDGDIVADEGKFMASMYHKIRWRLIDLLRKQTKQAEHQEFSLDNELIPMEIKETVTIDHTSCDSPVDQLVSNDFFMCLFDICSANERKFLIGAVLEQKTATEIAHHYQVTKQAVYKWKKQVQAKARLIEIERENRK</sequence>
<dbReference type="InterPro" id="IPR013325">
    <property type="entry name" value="RNA_pol_sigma_r2"/>
</dbReference>
<dbReference type="GO" id="GO:0003700">
    <property type="term" value="F:DNA-binding transcription factor activity"/>
    <property type="evidence" value="ECO:0007669"/>
    <property type="project" value="InterPro"/>
</dbReference>
<name>A0A0A1GS29_9LACO</name>
<dbReference type="GO" id="GO:0006352">
    <property type="term" value="P:DNA-templated transcription initiation"/>
    <property type="evidence" value="ECO:0007669"/>
    <property type="project" value="InterPro"/>
</dbReference>
<organism evidence="1 2">
    <name type="scientific">Paucilactobacillus hokkaidonensis JCM 18461</name>
    <dbReference type="NCBI Taxonomy" id="1291742"/>
    <lineage>
        <taxon>Bacteria</taxon>
        <taxon>Bacillati</taxon>
        <taxon>Bacillota</taxon>
        <taxon>Bacilli</taxon>
        <taxon>Lactobacillales</taxon>
        <taxon>Lactobacillaceae</taxon>
        <taxon>Paucilactobacillus</taxon>
    </lineage>
</organism>
<dbReference type="KEGG" id="lho:LOOC260_102270"/>
<dbReference type="STRING" id="1291742.LOOC260_102270"/>
<dbReference type="SUPFAM" id="SSF88946">
    <property type="entry name" value="Sigma2 domain of RNA polymerase sigma factors"/>
    <property type="match status" value="1"/>
</dbReference>
<protein>
    <recommendedName>
        <fullName evidence="3">Sigma-70 family RNA polymerase sigma factor</fullName>
    </recommendedName>
</protein>
<dbReference type="AlphaFoldDB" id="A0A0A1GS29"/>
<evidence type="ECO:0000313" key="1">
    <source>
        <dbReference type="EMBL" id="BAP84805.1"/>
    </source>
</evidence>
<gene>
    <name evidence="1" type="ORF">LOOC260_102270</name>
</gene>
<proteinExistence type="predicted"/>
<dbReference type="Proteomes" id="UP000031620">
    <property type="component" value="Chromosome"/>
</dbReference>
<accession>A0A0A1GS29</accession>
<dbReference type="RefSeq" id="WP_052467238.1">
    <property type="nucleotide sequence ID" value="NZ_AP014680.1"/>
</dbReference>
<dbReference type="HOGENOM" id="CLU_047691_20_1_9"/>
<evidence type="ECO:0000313" key="2">
    <source>
        <dbReference type="Proteomes" id="UP000031620"/>
    </source>
</evidence>
<evidence type="ECO:0008006" key="3">
    <source>
        <dbReference type="Google" id="ProtNLM"/>
    </source>
</evidence>
<dbReference type="EMBL" id="AP014680">
    <property type="protein sequence ID" value="BAP84805.1"/>
    <property type="molecule type" value="Genomic_DNA"/>
</dbReference>